<comment type="caution">
    <text evidence="1">The sequence shown here is derived from an EMBL/GenBank/DDBJ whole genome shotgun (WGS) entry which is preliminary data.</text>
</comment>
<gene>
    <name evidence="1" type="ORF">DWW24_13815</name>
    <name evidence="2" type="ORF">DXA53_10550</name>
</gene>
<proteinExistence type="predicted"/>
<reference evidence="3 4" key="1">
    <citation type="submission" date="2018-08" db="EMBL/GenBank/DDBJ databases">
        <title>A genome reference for cultivated species of the human gut microbiota.</title>
        <authorList>
            <person name="Zou Y."/>
            <person name="Xue W."/>
            <person name="Luo G."/>
        </authorList>
    </citation>
    <scope>NUCLEOTIDE SEQUENCE [LARGE SCALE GENOMIC DNA]</scope>
    <source>
        <strain evidence="1 3">AF14-6AC</strain>
        <strain evidence="2 4">OF03-11</strain>
    </source>
</reference>
<evidence type="ECO:0000313" key="4">
    <source>
        <dbReference type="Proteomes" id="UP000284434"/>
    </source>
</evidence>
<sequence length="41" mass="4845">MVLSQKPAQSMKKLRLSSKKTAKRSFVNYTKMLYRTKGYDM</sequence>
<accession>A0A412WA72</accession>
<dbReference type="EMBL" id="QRYW01000030">
    <property type="protein sequence ID" value="RGV22898.1"/>
    <property type="molecule type" value="Genomic_DNA"/>
</dbReference>
<dbReference type="Proteomes" id="UP000284434">
    <property type="component" value="Unassembled WGS sequence"/>
</dbReference>
<protein>
    <submittedName>
        <fullName evidence="1">Uncharacterized protein</fullName>
    </submittedName>
</protein>
<dbReference type="AlphaFoldDB" id="A0A412WA72"/>
<evidence type="ECO:0000313" key="2">
    <source>
        <dbReference type="EMBL" id="RGY06286.1"/>
    </source>
</evidence>
<dbReference type="Proteomes" id="UP000283426">
    <property type="component" value="Unassembled WGS sequence"/>
</dbReference>
<name>A0A412WA72_9BACT</name>
<organism evidence="1 3">
    <name type="scientific">Odoribacter splanchnicus</name>
    <dbReference type="NCBI Taxonomy" id="28118"/>
    <lineage>
        <taxon>Bacteria</taxon>
        <taxon>Pseudomonadati</taxon>
        <taxon>Bacteroidota</taxon>
        <taxon>Bacteroidia</taxon>
        <taxon>Bacteroidales</taxon>
        <taxon>Odoribacteraceae</taxon>
        <taxon>Odoribacter</taxon>
    </lineage>
</organism>
<evidence type="ECO:0000313" key="3">
    <source>
        <dbReference type="Proteomes" id="UP000283426"/>
    </source>
</evidence>
<dbReference type="EMBL" id="QSCO01000013">
    <property type="protein sequence ID" value="RGY06286.1"/>
    <property type="molecule type" value="Genomic_DNA"/>
</dbReference>
<evidence type="ECO:0000313" key="1">
    <source>
        <dbReference type="EMBL" id="RGV22898.1"/>
    </source>
</evidence>